<dbReference type="InterPro" id="IPR039131">
    <property type="entry name" value="NDUFAF1"/>
</dbReference>
<evidence type="ECO:0000256" key="4">
    <source>
        <dbReference type="ARBA" id="ARBA00023186"/>
    </source>
</evidence>
<comment type="similarity">
    <text evidence="2">Belongs to the CIA30 family.</text>
</comment>
<dbReference type="EMBL" id="MRZV01000872">
    <property type="protein sequence ID" value="PIK43136.1"/>
    <property type="molecule type" value="Genomic_DNA"/>
</dbReference>
<feature type="domain" description="NADH:ubiquinone oxidoreductase intermediate-associated protein 30" evidence="5">
    <location>
        <begin position="82"/>
        <end position="254"/>
    </location>
</feature>
<dbReference type="GO" id="GO:0005739">
    <property type="term" value="C:mitochondrion"/>
    <property type="evidence" value="ECO:0007669"/>
    <property type="project" value="UniProtKB-SubCell"/>
</dbReference>
<dbReference type="STRING" id="307972.A0A2G8K541"/>
<accession>A0A2G8K541</accession>
<comment type="caution">
    <text evidence="6">The sequence shown here is derived from an EMBL/GenBank/DDBJ whole genome shotgun (WGS) entry which is preliminary data.</text>
</comment>
<dbReference type="GO" id="GO:0006120">
    <property type="term" value="P:mitochondrial electron transport, NADH to ubiquinone"/>
    <property type="evidence" value="ECO:0007669"/>
    <property type="project" value="TreeGrafter"/>
</dbReference>
<reference evidence="6 7" key="1">
    <citation type="journal article" date="2017" name="PLoS Biol.">
        <title>The sea cucumber genome provides insights into morphological evolution and visceral regeneration.</title>
        <authorList>
            <person name="Zhang X."/>
            <person name="Sun L."/>
            <person name="Yuan J."/>
            <person name="Sun Y."/>
            <person name="Gao Y."/>
            <person name="Zhang L."/>
            <person name="Li S."/>
            <person name="Dai H."/>
            <person name="Hamel J.F."/>
            <person name="Liu C."/>
            <person name="Yu Y."/>
            <person name="Liu S."/>
            <person name="Lin W."/>
            <person name="Guo K."/>
            <person name="Jin S."/>
            <person name="Xu P."/>
            <person name="Storey K.B."/>
            <person name="Huan P."/>
            <person name="Zhang T."/>
            <person name="Zhou Y."/>
            <person name="Zhang J."/>
            <person name="Lin C."/>
            <person name="Li X."/>
            <person name="Xing L."/>
            <person name="Huo D."/>
            <person name="Sun M."/>
            <person name="Wang L."/>
            <person name="Mercier A."/>
            <person name="Li F."/>
            <person name="Yang H."/>
            <person name="Xiang J."/>
        </authorList>
    </citation>
    <scope>NUCLEOTIDE SEQUENCE [LARGE SCALE GENOMIC DNA]</scope>
    <source>
        <strain evidence="6">Shaxun</strain>
        <tissue evidence="6">Muscle</tissue>
    </source>
</reference>
<dbReference type="SUPFAM" id="SSF49785">
    <property type="entry name" value="Galactose-binding domain-like"/>
    <property type="match status" value="1"/>
</dbReference>
<dbReference type="Pfam" id="PF08547">
    <property type="entry name" value="CIA30"/>
    <property type="match status" value="1"/>
</dbReference>
<dbReference type="GO" id="GO:0032981">
    <property type="term" value="P:mitochondrial respiratory chain complex I assembly"/>
    <property type="evidence" value="ECO:0007669"/>
    <property type="project" value="TreeGrafter"/>
</dbReference>
<evidence type="ECO:0000256" key="2">
    <source>
        <dbReference type="ARBA" id="ARBA00007884"/>
    </source>
</evidence>
<keyword evidence="4" id="KW-0143">Chaperone</keyword>
<dbReference type="PANTHER" id="PTHR13194:SF18">
    <property type="entry name" value="COMPLEX I INTERMEDIATE-ASSOCIATED PROTEIN 30, MITOCHONDRIAL"/>
    <property type="match status" value="1"/>
</dbReference>
<keyword evidence="7" id="KW-1185">Reference proteome</keyword>
<comment type="subcellular location">
    <subcellularLocation>
        <location evidence="1">Mitochondrion</location>
    </subcellularLocation>
</comment>
<evidence type="ECO:0000313" key="6">
    <source>
        <dbReference type="EMBL" id="PIK43136.1"/>
    </source>
</evidence>
<dbReference type="InterPro" id="IPR013857">
    <property type="entry name" value="NADH-UbQ_OxRdtase-assoc_prot30"/>
</dbReference>
<evidence type="ECO:0000259" key="5">
    <source>
        <dbReference type="Pfam" id="PF08547"/>
    </source>
</evidence>
<dbReference type="InterPro" id="IPR008979">
    <property type="entry name" value="Galactose-bd-like_sf"/>
</dbReference>
<gene>
    <name evidence="6" type="ORF">BSL78_20009</name>
</gene>
<evidence type="ECO:0000313" key="7">
    <source>
        <dbReference type="Proteomes" id="UP000230750"/>
    </source>
</evidence>
<keyword evidence="3" id="KW-0496">Mitochondrion</keyword>
<dbReference type="Proteomes" id="UP000230750">
    <property type="component" value="Unassembled WGS sequence"/>
</dbReference>
<name>A0A2G8K541_STIJA</name>
<evidence type="ECO:0000256" key="1">
    <source>
        <dbReference type="ARBA" id="ARBA00004173"/>
    </source>
</evidence>
<dbReference type="GO" id="GO:0051082">
    <property type="term" value="F:unfolded protein binding"/>
    <property type="evidence" value="ECO:0007669"/>
    <property type="project" value="TreeGrafter"/>
</dbReference>
<proteinExistence type="inferred from homology"/>
<dbReference type="PANTHER" id="PTHR13194">
    <property type="entry name" value="COMPLEX I INTERMEDIATE-ASSOCIATED PROTEIN 30"/>
    <property type="match status" value="1"/>
</dbReference>
<sequence>MMACVKYQGLCRHFILHSGVLRTIPVAHAGTLKTLHRSFSSEEKESFYGSLTRNFKLMTQEFVTKLKSPNIDTMFDRSRVLWEYKGPESLKEFKVVTDATIGGQSTAKLGISRNNKLLFTGNLNTDVPKDGETVRSGFCTLKTLQQFGSFNRKVEIDLTPFTTLHLRLRGDGRAYMINMYCNSYFTLTHDDVWSYFLFTRGGPHWQNVSIPFSKFFLSSQGRVQDKQSPVDLERVTSIGLTMADAINGEFSLELGSIHVTYDATESEEFVYERYQT</sequence>
<evidence type="ECO:0000256" key="3">
    <source>
        <dbReference type="ARBA" id="ARBA00023128"/>
    </source>
</evidence>
<organism evidence="6 7">
    <name type="scientific">Stichopus japonicus</name>
    <name type="common">Sea cucumber</name>
    <dbReference type="NCBI Taxonomy" id="307972"/>
    <lineage>
        <taxon>Eukaryota</taxon>
        <taxon>Metazoa</taxon>
        <taxon>Echinodermata</taxon>
        <taxon>Eleutherozoa</taxon>
        <taxon>Echinozoa</taxon>
        <taxon>Holothuroidea</taxon>
        <taxon>Aspidochirotacea</taxon>
        <taxon>Aspidochirotida</taxon>
        <taxon>Stichopodidae</taxon>
        <taxon>Apostichopus</taxon>
    </lineage>
</organism>
<dbReference type="AlphaFoldDB" id="A0A2G8K541"/>
<dbReference type="OrthoDB" id="42561at2759"/>
<protein>
    <submittedName>
        <fullName evidence="6">Putative complex I intermediate-associated protein 30, mitochondrial</fullName>
    </submittedName>
</protein>